<dbReference type="Pfam" id="PF08022">
    <property type="entry name" value="FAD_binding_8"/>
    <property type="match status" value="1"/>
</dbReference>
<dbReference type="InterPro" id="IPR013121">
    <property type="entry name" value="Fe_red_NAD-bd_6"/>
</dbReference>
<evidence type="ECO:0000256" key="2">
    <source>
        <dbReference type="ARBA" id="ARBA00022692"/>
    </source>
</evidence>
<evidence type="ECO:0000256" key="4">
    <source>
        <dbReference type="ARBA" id="ARBA00022989"/>
    </source>
</evidence>
<dbReference type="CDD" id="cd06186">
    <property type="entry name" value="NOX_Duox_like_FAD_NADP"/>
    <property type="match status" value="1"/>
</dbReference>
<reference evidence="12 13" key="1">
    <citation type="submission" date="2024-04" db="EMBL/GenBank/DDBJ databases">
        <title>genome sequences of Mucor flavus KT1a and Helicostylum pulchrum KT1b strains isolation_sourced from the surface of a dry-aged beef.</title>
        <authorList>
            <person name="Toyotome T."/>
            <person name="Hosono M."/>
            <person name="Torimaru M."/>
            <person name="Fukuda K."/>
            <person name="Mikami N."/>
        </authorList>
    </citation>
    <scope>NUCLEOTIDE SEQUENCE [LARGE SCALE GENOMIC DNA]</scope>
    <source>
        <strain evidence="12 13">KT1b</strain>
    </source>
</reference>
<accession>A0ABP9YD80</accession>
<dbReference type="SUPFAM" id="SSF52343">
    <property type="entry name" value="Ferredoxin reductase-like, C-terminal NADP-linked domain"/>
    <property type="match status" value="1"/>
</dbReference>
<keyword evidence="6" id="KW-0406">Ion transport</keyword>
<evidence type="ECO:0000256" key="8">
    <source>
        <dbReference type="SAM" id="Phobius"/>
    </source>
</evidence>
<dbReference type="InterPro" id="IPR013130">
    <property type="entry name" value="Fe3_Rdtase_TM_dom"/>
</dbReference>
<evidence type="ECO:0000256" key="6">
    <source>
        <dbReference type="ARBA" id="ARBA00023065"/>
    </source>
</evidence>
<feature type="domain" description="Ferric oxidoreductase" evidence="9">
    <location>
        <begin position="126"/>
        <end position="241"/>
    </location>
</feature>
<keyword evidence="13" id="KW-1185">Reference proteome</keyword>
<feature type="transmembrane region" description="Helical" evidence="8">
    <location>
        <begin position="228"/>
        <end position="246"/>
    </location>
</feature>
<comment type="caution">
    <text evidence="12">The sequence shown here is derived from an EMBL/GenBank/DDBJ whole genome shotgun (WGS) entry which is preliminary data.</text>
</comment>
<keyword evidence="2 8" id="KW-0812">Transmembrane</keyword>
<evidence type="ECO:0000313" key="13">
    <source>
        <dbReference type="Proteomes" id="UP001476247"/>
    </source>
</evidence>
<dbReference type="Pfam" id="PF01794">
    <property type="entry name" value="Ferric_reduct"/>
    <property type="match status" value="1"/>
</dbReference>
<evidence type="ECO:0008006" key="14">
    <source>
        <dbReference type="Google" id="ProtNLM"/>
    </source>
</evidence>
<keyword evidence="3" id="KW-0249">Electron transport</keyword>
<feature type="transmembrane region" description="Helical" evidence="8">
    <location>
        <begin position="86"/>
        <end position="105"/>
    </location>
</feature>
<feature type="domain" description="FAD-binding 8" evidence="10">
    <location>
        <begin position="294"/>
        <end position="443"/>
    </location>
</feature>
<gene>
    <name evidence="12" type="ORF">HPULCUR_010420</name>
</gene>
<dbReference type="EMBL" id="BAABUJ010000039">
    <property type="protein sequence ID" value="GAA5804911.1"/>
    <property type="molecule type" value="Genomic_DNA"/>
</dbReference>
<feature type="domain" description="Ferric reductase NAD binding" evidence="11">
    <location>
        <begin position="449"/>
        <end position="587"/>
    </location>
</feature>
<comment type="subcellular location">
    <subcellularLocation>
        <location evidence="1">Membrane</location>
        <topology evidence="1">Multi-pass membrane protein</topology>
    </subcellularLocation>
</comment>
<dbReference type="Gene3D" id="3.40.50.80">
    <property type="entry name" value="Nucleotide-binding domain of ferredoxin-NADP reductase (FNR) module"/>
    <property type="match status" value="1"/>
</dbReference>
<evidence type="ECO:0000259" key="9">
    <source>
        <dbReference type="Pfam" id="PF01794"/>
    </source>
</evidence>
<evidence type="ECO:0000256" key="1">
    <source>
        <dbReference type="ARBA" id="ARBA00004141"/>
    </source>
</evidence>
<sequence>MGFTVRTTSGFFVCGISYAFFWWGLFTIYCIGYQINKVRVYYIRKQRLAGNDSKVLTDLPGSKFRSQFYHVIRFPFITEMVPLKHVIGIIVFILINAVFIIFAPFALNPGMGFVINAITTMDRRAAFVGMVNWGFVFFLAQRNSILTKMSGLTVEELLPFHRIIARIGLAEFIPHYVWRIWKGYEKNMIVKDALFLDQEQTSGAIAMFGFLIMFATSLEYIRRNYFEVFYYCHVIFMLVGVCFACWHEPTCFAFFIPALILWFIDRVIRSYSSWCLKTTSTRVDKLVSDTSTQEGIVRVLFSNKNMNTFKPGQYVFVSIARNGRKLWKYANWHPYTISEVFRVNNHTESYIEECMIDSATNTIKDGKTERIENISPDNFFDIDSLSDTSSLRRRANPLPSNKSVTTVGTFHIKALGNKTRDLVKHAGTNEQLRVIVDGPYGPSLDYQDFQVLALFSTGIGITPSLAIIKDVLQRRCSGVRTVAVEHIYLTWAIKSTVEIPPFIDMFAYWTELVKNSTQPIHLTANIYVTREYESPNIFEELVGFNVIYGQRPKVKVEMDKIKTVNTNRRVWAHACGSTLFTKTVINEAVRRHFHVHNETFEF</sequence>
<dbReference type="InterPro" id="IPR039261">
    <property type="entry name" value="FNR_nucleotide-bd"/>
</dbReference>
<protein>
    <recommendedName>
        <fullName evidence="14">FAD-binding FR-type domain-containing protein</fullName>
    </recommendedName>
</protein>
<feature type="transmembrane region" description="Helical" evidence="8">
    <location>
        <begin position="15"/>
        <end position="35"/>
    </location>
</feature>
<evidence type="ECO:0000256" key="5">
    <source>
        <dbReference type="ARBA" id="ARBA00023002"/>
    </source>
</evidence>
<dbReference type="InterPro" id="IPR050369">
    <property type="entry name" value="RBOH/FRE"/>
</dbReference>
<proteinExistence type="predicted"/>
<keyword evidence="7 8" id="KW-0472">Membrane</keyword>
<keyword evidence="6" id="KW-0813">Transport</keyword>
<keyword evidence="4 8" id="KW-1133">Transmembrane helix</keyword>
<dbReference type="SFLD" id="SFLDS00052">
    <property type="entry name" value="Ferric_Reductase_Domain"/>
    <property type="match status" value="1"/>
</dbReference>
<evidence type="ECO:0000259" key="11">
    <source>
        <dbReference type="Pfam" id="PF08030"/>
    </source>
</evidence>
<dbReference type="SFLD" id="SFLDG01168">
    <property type="entry name" value="Ferric_reductase_subgroup_(FRE"/>
    <property type="match status" value="1"/>
</dbReference>
<evidence type="ECO:0000256" key="7">
    <source>
        <dbReference type="ARBA" id="ARBA00023136"/>
    </source>
</evidence>
<dbReference type="Proteomes" id="UP001476247">
    <property type="component" value="Unassembled WGS sequence"/>
</dbReference>
<organism evidence="12 13">
    <name type="scientific">Helicostylum pulchrum</name>
    <dbReference type="NCBI Taxonomy" id="562976"/>
    <lineage>
        <taxon>Eukaryota</taxon>
        <taxon>Fungi</taxon>
        <taxon>Fungi incertae sedis</taxon>
        <taxon>Mucoromycota</taxon>
        <taxon>Mucoromycotina</taxon>
        <taxon>Mucoromycetes</taxon>
        <taxon>Mucorales</taxon>
        <taxon>Mucorineae</taxon>
        <taxon>Mucoraceae</taxon>
        <taxon>Helicostylum</taxon>
    </lineage>
</organism>
<dbReference type="Pfam" id="PF08030">
    <property type="entry name" value="NAD_binding_6"/>
    <property type="match status" value="1"/>
</dbReference>
<evidence type="ECO:0000259" key="10">
    <source>
        <dbReference type="Pfam" id="PF08022"/>
    </source>
</evidence>
<evidence type="ECO:0000313" key="12">
    <source>
        <dbReference type="EMBL" id="GAA5804911.1"/>
    </source>
</evidence>
<evidence type="ECO:0000256" key="3">
    <source>
        <dbReference type="ARBA" id="ARBA00022982"/>
    </source>
</evidence>
<feature type="transmembrane region" description="Helical" evidence="8">
    <location>
        <begin position="201"/>
        <end position="221"/>
    </location>
</feature>
<dbReference type="InterPro" id="IPR013112">
    <property type="entry name" value="FAD-bd_8"/>
</dbReference>
<name>A0ABP9YD80_9FUNG</name>
<keyword evidence="5" id="KW-0560">Oxidoreductase</keyword>
<dbReference type="PANTHER" id="PTHR11972:SF69">
    <property type="entry name" value="FERRIC REDUCTION OXIDASE 6-RELATED"/>
    <property type="match status" value="1"/>
</dbReference>
<dbReference type="PANTHER" id="PTHR11972">
    <property type="entry name" value="NADPH OXIDASE"/>
    <property type="match status" value="1"/>
</dbReference>